<dbReference type="Proteomes" id="UP000183915">
    <property type="component" value="Unassembled WGS sequence"/>
</dbReference>
<protein>
    <submittedName>
        <fullName evidence="1">Uncharacterized protein</fullName>
    </submittedName>
</protein>
<comment type="caution">
    <text evidence="1">The sequence shown here is derived from an EMBL/GenBank/DDBJ whole genome shotgun (WGS) entry which is preliminary data.</text>
</comment>
<proteinExistence type="predicted"/>
<gene>
    <name evidence="1" type="ORF">SAMN04490188_5585</name>
</gene>
<evidence type="ECO:0000313" key="2">
    <source>
        <dbReference type="Proteomes" id="UP000183915"/>
    </source>
</evidence>
<name>A0ABY0ZIK4_9PSED</name>
<dbReference type="EMBL" id="FNTT01000002">
    <property type="protein sequence ID" value="SEE76153.1"/>
    <property type="molecule type" value="Genomic_DNA"/>
</dbReference>
<organism evidence="1 2">
    <name type="scientific">Pseudomonas kilonensis</name>
    <dbReference type="NCBI Taxonomy" id="132476"/>
    <lineage>
        <taxon>Bacteria</taxon>
        <taxon>Pseudomonadati</taxon>
        <taxon>Pseudomonadota</taxon>
        <taxon>Gammaproteobacteria</taxon>
        <taxon>Pseudomonadales</taxon>
        <taxon>Pseudomonadaceae</taxon>
        <taxon>Pseudomonas</taxon>
    </lineage>
</organism>
<evidence type="ECO:0000313" key="1">
    <source>
        <dbReference type="EMBL" id="SEE76153.1"/>
    </source>
</evidence>
<reference evidence="1 2" key="1">
    <citation type="submission" date="2016-10" db="EMBL/GenBank/DDBJ databases">
        <authorList>
            <person name="Varghese N."/>
            <person name="Submissions S."/>
        </authorList>
    </citation>
    <scope>NUCLEOTIDE SEQUENCE [LARGE SCALE GENOMIC DNA]</scope>
    <source>
        <strain evidence="1 2">BS3780</strain>
    </source>
</reference>
<sequence>MYRGRIVSPIPVTETPWSRKGGGVVFGRLQALAIGSNRPEADIRAPTPSPDVSEMVPLEMMTVHSARVVNLGSSTAGAGGEYRREQISSRAGFEVAGDLGAAALAGFGLSFSRRNEG</sequence>
<accession>A0ABY0ZIK4</accession>
<keyword evidence="2" id="KW-1185">Reference proteome</keyword>